<keyword evidence="4" id="KW-0288">FMN</keyword>
<evidence type="ECO:0000313" key="8">
    <source>
        <dbReference type="Proteomes" id="UP001152561"/>
    </source>
</evidence>
<comment type="similarity">
    <text evidence="2">Belongs to the NADH:flavin oxidoreductase/NADH oxidase family.</text>
</comment>
<sequence length="110" mass="12114">MRLRSIFALEIVEAVVNDIGAERVGIGLSPFANYSELGDSNPSALGLIMVESFNKYDIAYCRMVELRMSTVVEKGECPKSLVPMRKAFKSTFMVVGGYDRGDGNKIVVED</sequence>
<evidence type="ECO:0000256" key="4">
    <source>
        <dbReference type="ARBA" id="ARBA00022643"/>
    </source>
</evidence>
<dbReference type="OrthoDB" id="1663137at2759"/>
<dbReference type="InterPro" id="IPR001155">
    <property type="entry name" value="OxRdtase_FMN_N"/>
</dbReference>
<evidence type="ECO:0000313" key="7">
    <source>
        <dbReference type="EMBL" id="KAJ8530932.1"/>
    </source>
</evidence>
<gene>
    <name evidence="7" type="ORF">K7X08_023813</name>
</gene>
<dbReference type="PANTHER" id="PTHR22893:SF91">
    <property type="entry name" value="NADPH DEHYDROGENASE 2-RELATED"/>
    <property type="match status" value="1"/>
</dbReference>
<comment type="caution">
    <text evidence="7">The sequence shown here is derived from an EMBL/GenBank/DDBJ whole genome shotgun (WGS) entry which is preliminary data.</text>
</comment>
<proteinExistence type="inferred from homology"/>
<dbReference type="PANTHER" id="PTHR22893">
    <property type="entry name" value="NADH OXIDOREDUCTASE-RELATED"/>
    <property type="match status" value="1"/>
</dbReference>
<keyword evidence="8" id="KW-1185">Reference proteome</keyword>
<evidence type="ECO:0000256" key="2">
    <source>
        <dbReference type="ARBA" id="ARBA00005979"/>
    </source>
</evidence>
<evidence type="ECO:0000256" key="3">
    <source>
        <dbReference type="ARBA" id="ARBA00022630"/>
    </source>
</evidence>
<dbReference type="Gene3D" id="3.20.20.70">
    <property type="entry name" value="Aldolase class I"/>
    <property type="match status" value="1"/>
</dbReference>
<name>A0A9Q1LAD6_9SOLA</name>
<dbReference type="InterPro" id="IPR013785">
    <property type="entry name" value="Aldolase_TIM"/>
</dbReference>
<evidence type="ECO:0000259" key="6">
    <source>
        <dbReference type="Pfam" id="PF00724"/>
    </source>
</evidence>
<protein>
    <recommendedName>
        <fullName evidence="6">NADH:flavin oxidoreductase/NADH oxidase N-terminal domain-containing protein</fullName>
    </recommendedName>
</protein>
<dbReference type="GO" id="GO:0016491">
    <property type="term" value="F:oxidoreductase activity"/>
    <property type="evidence" value="ECO:0007669"/>
    <property type="project" value="InterPro"/>
</dbReference>
<evidence type="ECO:0000256" key="5">
    <source>
        <dbReference type="ARBA" id="ARBA00022857"/>
    </source>
</evidence>
<accession>A0A9Q1LAD6</accession>
<dbReference type="GO" id="GO:0010181">
    <property type="term" value="F:FMN binding"/>
    <property type="evidence" value="ECO:0007669"/>
    <property type="project" value="InterPro"/>
</dbReference>
<feature type="domain" description="NADH:flavin oxidoreductase/NADH oxidase N-terminal" evidence="6">
    <location>
        <begin position="4"/>
        <end position="106"/>
    </location>
</feature>
<dbReference type="SUPFAM" id="SSF51395">
    <property type="entry name" value="FMN-linked oxidoreductases"/>
    <property type="match status" value="1"/>
</dbReference>
<keyword evidence="5" id="KW-0521">NADP</keyword>
<dbReference type="AlphaFoldDB" id="A0A9Q1LAD6"/>
<dbReference type="EMBL" id="JAJAGQ010000021">
    <property type="protein sequence ID" value="KAJ8530932.1"/>
    <property type="molecule type" value="Genomic_DNA"/>
</dbReference>
<evidence type="ECO:0000256" key="1">
    <source>
        <dbReference type="ARBA" id="ARBA00001917"/>
    </source>
</evidence>
<keyword evidence="3" id="KW-0285">Flavoprotein</keyword>
<comment type="cofactor">
    <cofactor evidence="1">
        <name>FMN</name>
        <dbReference type="ChEBI" id="CHEBI:58210"/>
    </cofactor>
</comment>
<dbReference type="InterPro" id="IPR045247">
    <property type="entry name" value="Oye-like"/>
</dbReference>
<organism evidence="7 8">
    <name type="scientific">Anisodus acutangulus</name>
    <dbReference type="NCBI Taxonomy" id="402998"/>
    <lineage>
        <taxon>Eukaryota</taxon>
        <taxon>Viridiplantae</taxon>
        <taxon>Streptophyta</taxon>
        <taxon>Embryophyta</taxon>
        <taxon>Tracheophyta</taxon>
        <taxon>Spermatophyta</taxon>
        <taxon>Magnoliopsida</taxon>
        <taxon>eudicotyledons</taxon>
        <taxon>Gunneridae</taxon>
        <taxon>Pentapetalae</taxon>
        <taxon>asterids</taxon>
        <taxon>lamiids</taxon>
        <taxon>Solanales</taxon>
        <taxon>Solanaceae</taxon>
        <taxon>Solanoideae</taxon>
        <taxon>Hyoscyameae</taxon>
        <taxon>Anisodus</taxon>
    </lineage>
</organism>
<reference evidence="8" key="1">
    <citation type="journal article" date="2023" name="Proc. Natl. Acad. Sci. U.S.A.">
        <title>Genomic and structural basis for evolution of tropane alkaloid biosynthesis.</title>
        <authorList>
            <person name="Wanga Y.-J."/>
            <person name="Taina T."/>
            <person name="Yua J.-Y."/>
            <person name="Lia J."/>
            <person name="Xua B."/>
            <person name="Chenc J."/>
            <person name="D'Auriad J.C."/>
            <person name="Huanga J.-P."/>
            <person name="Huanga S.-X."/>
        </authorList>
    </citation>
    <scope>NUCLEOTIDE SEQUENCE [LARGE SCALE GENOMIC DNA]</scope>
    <source>
        <strain evidence="8">cv. KIB-2019</strain>
    </source>
</reference>
<dbReference type="Pfam" id="PF00724">
    <property type="entry name" value="Oxidored_FMN"/>
    <property type="match status" value="1"/>
</dbReference>
<dbReference type="Proteomes" id="UP001152561">
    <property type="component" value="Unassembled WGS sequence"/>
</dbReference>